<proteinExistence type="predicted"/>
<organism evidence="1 2">
    <name type="scientific">Actinoplanes couchii</name>
    <dbReference type="NCBI Taxonomy" id="403638"/>
    <lineage>
        <taxon>Bacteria</taxon>
        <taxon>Bacillati</taxon>
        <taxon>Actinomycetota</taxon>
        <taxon>Actinomycetes</taxon>
        <taxon>Micromonosporales</taxon>
        <taxon>Micromonosporaceae</taxon>
        <taxon>Actinoplanes</taxon>
    </lineage>
</organism>
<dbReference type="InterPro" id="IPR016024">
    <property type="entry name" value="ARM-type_fold"/>
</dbReference>
<dbReference type="EMBL" id="BOMG01000044">
    <property type="protein sequence ID" value="GID54962.1"/>
    <property type="molecule type" value="Genomic_DNA"/>
</dbReference>
<evidence type="ECO:0000313" key="2">
    <source>
        <dbReference type="Proteomes" id="UP000612282"/>
    </source>
</evidence>
<dbReference type="RefSeq" id="WP_203796289.1">
    <property type="nucleotide sequence ID" value="NZ_BAAAQE010000029.1"/>
</dbReference>
<evidence type="ECO:0000313" key="1">
    <source>
        <dbReference type="EMBL" id="GID54962.1"/>
    </source>
</evidence>
<protein>
    <recommendedName>
        <fullName evidence="3">HEAT repeat domain-containing protein</fullName>
    </recommendedName>
</protein>
<evidence type="ECO:0008006" key="3">
    <source>
        <dbReference type="Google" id="ProtNLM"/>
    </source>
</evidence>
<name>A0ABQ3X8Y7_9ACTN</name>
<comment type="caution">
    <text evidence="1">The sequence shown here is derived from an EMBL/GenBank/DDBJ whole genome shotgun (WGS) entry which is preliminary data.</text>
</comment>
<keyword evidence="2" id="KW-1185">Reference proteome</keyword>
<dbReference type="Proteomes" id="UP000612282">
    <property type="component" value="Unassembled WGS sequence"/>
</dbReference>
<reference evidence="1 2" key="1">
    <citation type="submission" date="2021-01" db="EMBL/GenBank/DDBJ databases">
        <title>Whole genome shotgun sequence of Actinoplanes couchii NBRC 106145.</title>
        <authorList>
            <person name="Komaki H."/>
            <person name="Tamura T."/>
        </authorList>
    </citation>
    <scope>NUCLEOTIDE SEQUENCE [LARGE SCALE GENOMIC DNA]</scope>
    <source>
        <strain evidence="1 2">NBRC 106145</strain>
    </source>
</reference>
<dbReference type="SUPFAM" id="SSF48371">
    <property type="entry name" value="ARM repeat"/>
    <property type="match status" value="1"/>
</dbReference>
<sequence>MTDDLLNELRGAGRSRVRFLVVRRGRTVLPRLAEWCATDPGGLGVAALALELLEESVDWPDRQTVTDFAQAVARAAVRHGGEAGVRALYRVHALDPPGPHPPIGAEFLTSPDPELRLAAAVCSGRGAEVFGEFLADGTTGYLQRTVIRRAMDGRPDQIPMFLAAIGPDRAPAVRSRNLGECRRIIEDWRPAPARFAPVLAALLTEAPIGVRPAAMNALRSAGAATGDHLDVISDFYRATGSSSALATLIAGRRPEAVEALREFLAAPHPFGSVQGYLEDATWCAAEIADDVAGHLRARREVPAILHALRRRWGATAAPLIPALVDLHAAGVEQNAITEILAGIGPAVVAAEELLVTEMRDTTNDRVRRIQAAVALLRCGSTVDEAVAVLMAEFDHPVAQRYLAEQDPPLPIPKGLADGAVTAYRSRLRWLSGDRDPQLAADLMNRFLVLAGGLRELAWLAGTGDLIRPHLPALTALRDDPRRPFPSRSVREDERLVSVLTDLVPGPAPADPR</sequence>
<gene>
    <name evidence="1" type="ORF">Aco03nite_033660</name>
</gene>
<accession>A0ABQ3X8Y7</accession>